<dbReference type="Proteomes" id="UP000885779">
    <property type="component" value="Unassembled WGS sequence"/>
</dbReference>
<feature type="domain" description="Secretion system C-terminal sorting" evidence="1">
    <location>
        <begin position="624"/>
        <end position="698"/>
    </location>
</feature>
<sequence>MYRSFLIHVIILILCTLSYGQVKYQGEKTANTRTDYTQDNPDVKSDSLGNFVIVWQSYFYPQSTNQYNSIVFRKFDSTGTALTDELPVDLNANAKNQNFPKVALQPNGGFVITWGQQSMNDTISFDVYARRFDASGNPLGASFKVNTSDTLSQAYPDIASDANGNFIIVWEQQIYPDSTYDIYAQRYNADGTPIGSNFLVNTYTTSDQWKPAVSMNEVGDFAVGWASKEQDGSQWGIYIQRYNADGTTFGTERRVNTYTPQYQRDVDVALNNNNMLVVVWQSGPGPIDGSDYGVYAKMYNSSGDTLWDDILVNDYIPDDQRRPFVDLDDHNHFLVVWKSNLQDGSGQGVYARRVDENGNYLSDEFRVNTITENDQYRGVATIRDGGDFIVAFSSYVDSTTTLYDIKFQIYRMAPVFSALPQIAFDEEQTYSYPLSDYFDYVDDENDADSTLSWQTFNGAHVTTSLVNDSVFVTPEVDFFGTDSFMVVVTDPDGLTDTTYQTVTVNNLNDPPQIVGLPDQIDMNVNDSTKLKMEQYAQDSDTPYERLTWTFTTSGSEISYNYNASTDTLTIYSTSATGDYYLYATLTDDSSASDKDTILVRVSDVSAVEELTTLLPKEFVVEQNYPNPFNPSTTLRFGLPETASVHVEVYNVNGQRVASIEQGTLPAGFHTIQFRAGRLPSGMYYYKITAGTHTAVKRMLLVK</sequence>
<name>A0A7V4U3D7_CALAY</name>
<reference evidence="2" key="1">
    <citation type="journal article" date="2020" name="mSystems">
        <title>Genome- and Community-Level Interaction Insights into Carbon Utilization and Element Cycling Functions of Hydrothermarchaeota in Hydrothermal Sediment.</title>
        <authorList>
            <person name="Zhou Z."/>
            <person name="Liu Y."/>
            <person name="Xu W."/>
            <person name="Pan J."/>
            <person name="Luo Z.H."/>
            <person name="Li M."/>
        </authorList>
    </citation>
    <scope>NUCLEOTIDE SEQUENCE [LARGE SCALE GENOMIC DNA]</scope>
    <source>
        <strain evidence="2">HyVt-577</strain>
    </source>
</reference>
<organism evidence="2">
    <name type="scientific">Caldithrix abyssi</name>
    <dbReference type="NCBI Taxonomy" id="187145"/>
    <lineage>
        <taxon>Bacteria</taxon>
        <taxon>Pseudomonadati</taxon>
        <taxon>Calditrichota</taxon>
        <taxon>Calditrichia</taxon>
        <taxon>Calditrichales</taxon>
        <taxon>Calditrichaceae</taxon>
        <taxon>Caldithrix</taxon>
    </lineage>
</organism>
<evidence type="ECO:0000313" key="2">
    <source>
        <dbReference type="EMBL" id="HGY57306.1"/>
    </source>
</evidence>
<dbReference type="InterPro" id="IPR026444">
    <property type="entry name" value="Secre_tail"/>
</dbReference>
<dbReference type="EMBL" id="DRQG01000152">
    <property type="protein sequence ID" value="HGY57306.1"/>
    <property type="molecule type" value="Genomic_DNA"/>
</dbReference>
<dbReference type="NCBIfam" id="TIGR04183">
    <property type="entry name" value="Por_Secre_tail"/>
    <property type="match status" value="1"/>
</dbReference>
<dbReference type="Gene3D" id="2.60.40.4070">
    <property type="match status" value="1"/>
</dbReference>
<dbReference type="AlphaFoldDB" id="A0A7V4U3D7"/>
<gene>
    <name evidence="2" type="ORF">ENK44_16480</name>
</gene>
<evidence type="ECO:0000259" key="1">
    <source>
        <dbReference type="Pfam" id="PF18962"/>
    </source>
</evidence>
<dbReference type="Pfam" id="PF17963">
    <property type="entry name" value="Big_9"/>
    <property type="match status" value="1"/>
</dbReference>
<comment type="caution">
    <text evidence="2">The sequence shown here is derived from an EMBL/GenBank/DDBJ whole genome shotgun (WGS) entry which is preliminary data.</text>
</comment>
<proteinExistence type="predicted"/>
<protein>
    <submittedName>
        <fullName evidence="2">T9SS type A sorting domain-containing protein</fullName>
    </submittedName>
</protein>
<accession>A0A7V4U3D7</accession>
<dbReference type="Pfam" id="PF18962">
    <property type="entry name" value="Por_Secre_tail"/>
    <property type="match status" value="1"/>
</dbReference>